<dbReference type="EMBL" id="CP044463">
    <property type="protein sequence ID" value="QIC68250.1"/>
    <property type="molecule type" value="Genomic_DNA"/>
</dbReference>
<dbReference type="InterPro" id="IPR024775">
    <property type="entry name" value="DinB-like"/>
</dbReference>
<dbReference type="GO" id="GO:0120147">
    <property type="term" value="F:formylglycine-generating oxidase activity"/>
    <property type="evidence" value="ECO:0007669"/>
    <property type="project" value="TreeGrafter"/>
</dbReference>
<accession>A0AAE6WWG1</accession>
<dbReference type="Pfam" id="PF13489">
    <property type="entry name" value="Methyltransf_23"/>
    <property type="match status" value="1"/>
</dbReference>
<dbReference type="PANTHER" id="PTHR23150:SF26">
    <property type="entry name" value="GENERIC METHYLTRANSFERASE"/>
    <property type="match status" value="1"/>
</dbReference>
<dbReference type="SUPFAM" id="SSF56436">
    <property type="entry name" value="C-type lectin-like"/>
    <property type="match status" value="1"/>
</dbReference>
<keyword evidence="1" id="KW-0560">Oxidoreductase</keyword>
<dbReference type="SUPFAM" id="SSF53335">
    <property type="entry name" value="S-adenosyl-L-methionine-dependent methyltransferases"/>
    <property type="match status" value="1"/>
</dbReference>
<dbReference type="Gene3D" id="3.90.1580.10">
    <property type="entry name" value="paralog of FGE (formylglycine-generating enzyme)"/>
    <property type="match status" value="1"/>
</dbReference>
<dbReference type="Gene3D" id="3.40.50.150">
    <property type="entry name" value="Vaccinia Virus protein VP39"/>
    <property type="match status" value="1"/>
</dbReference>
<dbReference type="InterPro" id="IPR042095">
    <property type="entry name" value="SUMF_sf"/>
</dbReference>
<dbReference type="InterPro" id="IPR029063">
    <property type="entry name" value="SAM-dependent_MTases_sf"/>
</dbReference>
<evidence type="ECO:0000256" key="2">
    <source>
        <dbReference type="ARBA" id="ARBA00023004"/>
    </source>
</evidence>
<dbReference type="RefSeq" id="WP_163172251.1">
    <property type="nucleotide sequence ID" value="NZ_CP044463.1"/>
</dbReference>
<dbReference type="Pfam" id="PF03781">
    <property type="entry name" value="FGE-sulfatase"/>
    <property type="match status" value="1"/>
</dbReference>
<feature type="domain" description="Sulfatase-modifying factor enzyme-like" evidence="5">
    <location>
        <begin position="223"/>
        <end position="474"/>
    </location>
</feature>
<dbReference type="InterPro" id="IPR016187">
    <property type="entry name" value="CTDL_fold"/>
</dbReference>
<feature type="domain" description="DinB-like" evidence="6">
    <location>
        <begin position="60"/>
        <end position="191"/>
    </location>
</feature>
<evidence type="ECO:0000313" key="8">
    <source>
        <dbReference type="Proteomes" id="UP000503505"/>
    </source>
</evidence>
<dbReference type="Proteomes" id="UP000503505">
    <property type="component" value="Chromosome"/>
</dbReference>
<comment type="pathway">
    <text evidence="3">Amino-acid biosynthesis; ergothioneine biosynthesis.</text>
</comment>
<dbReference type="FunFam" id="3.90.1580.10:FF:000006">
    <property type="entry name" value="Generic methyltransferase, putative"/>
    <property type="match status" value="1"/>
</dbReference>
<dbReference type="AlphaFoldDB" id="A0AAE6WWG1"/>
<dbReference type="InterPro" id="IPR027625">
    <property type="entry name" value="OvoA_Cterm"/>
</dbReference>
<name>A0AAE6WWG1_9GAMM</name>
<evidence type="ECO:0000259" key="6">
    <source>
        <dbReference type="Pfam" id="PF12867"/>
    </source>
</evidence>
<dbReference type="PANTHER" id="PTHR23150">
    <property type="entry name" value="SULFATASE MODIFYING FACTOR 1, 2"/>
    <property type="match status" value="1"/>
</dbReference>
<evidence type="ECO:0000256" key="4">
    <source>
        <dbReference type="SAM" id="MobiDB-lite"/>
    </source>
</evidence>
<dbReference type="InterPro" id="IPR027577">
    <property type="entry name" value="OvoA_Nterm"/>
</dbReference>
<gene>
    <name evidence="7" type="primary">ovoA</name>
    <name evidence="7" type="ORF">FSC10_13160</name>
</gene>
<evidence type="ECO:0000256" key="3">
    <source>
        <dbReference type="ARBA" id="ARBA00037882"/>
    </source>
</evidence>
<sequence>MQPDSTLFKPNQPNSKSSTYLADDSPWQQGKIRLLPTPNLNFEDISTARHVIREYFLNTFDTYESLFDCLRNEEAFYVKPISLRHPLIFYFGHTATFFVNKLLLSKLIPEQLNPHMESIFAIGVDEMSWDDLDEQNYDWPEVSEVKAYRHRVRALVLKIIENAPLELPLNWQNPWWSILMGIEHERIHLETSSVLIRQHQLQYVQNHPLWHARILTGPAPQNQLLPVPAGTVRLNKNFTDPYYGWDNEYGLHEAEINEFQASQFLVSNQEFFNFVEADGYQQPEYWSEEGKAWLEFIEAQHPSFWIKKEDGWHLRIMLEEIPMPWDWPVEVNYHEAKAFCNWKSLQTGESIRLPNEDEWYRLYDHVGLDPKRPLPLEANIALQHAPNPCPVHQFQQGEFYDVQGNVWQWTETAIYPFEGFQVHPIYDDFSTPTFDDRHNLIKGGSWISGGNEALHSSRYAFRRHFFQHAGFRYVAGSDEPVSPYHSHYQTDELISQYLEFQYGQEYFGVPNFARSLIILAEPYFVKTARKKALDLGCATGRASFELAQHFEQVTGLDFSARFIQQGVALAQGETLGYTIPVEGELVEYKSCSLQETGLDQVAHKVEFYQADACNLKPQFKEYDFILAANLIDRLHHPKAFLHEIHQRLNIGGILMLASPYTWLDEHTARSEWLGGFKRAGENCTTLDGIQQLLSPHFEMLAEPIDVPFVIRETARKYQHTLSQVTLWKRIR</sequence>
<organism evidence="7 8">
    <name type="scientific">Acinetobacter schindleri</name>
    <dbReference type="NCBI Taxonomy" id="108981"/>
    <lineage>
        <taxon>Bacteria</taxon>
        <taxon>Pseudomonadati</taxon>
        <taxon>Pseudomonadota</taxon>
        <taxon>Gammaproteobacteria</taxon>
        <taxon>Moraxellales</taxon>
        <taxon>Moraxellaceae</taxon>
        <taxon>Acinetobacter</taxon>
    </lineage>
</organism>
<dbReference type="NCBIfam" id="TIGR04344">
    <property type="entry name" value="ovoA_Nterm"/>
    <property type="match status" value="1"/>
</dbReference>
<protein>
    <submittedName>
        <fullName evidence="7">5-histidylcysteine sulfoxide synthase</fullName>
    </submittedName>
</protein>
<feature type="region of interest" description="Disordered" evidence="4">
    <location>
        <begin position="1"/>
        <end position="23"/>
    </location>
</feature>
<reference evidence="7 8" key="1">
    <citation type="submission" date="2019-09" db="EMBL/GenBank/DDBJ databases">
        <title>Non-baumannii Acinetobacter spp. carrying blaNDM-1 isolated in China.</title>
        <authorList>
            <person name="Cui C."/>
            <person name="Chen C."/>
            <person name="Sun J."/>
            <person name="Liu Y."/>
        </authorList>
    </citation>
    <scope>NUCLEOTIDE SEQUENCE [LARGE SCALE GENOMIC DNA]</scope>
    <source>
        <strain evidence="7 8">HZE23-1</strain>
    </source>
</reference>
<dbReference type="CDD" id="cd02440">
    <property type="entry name" value="AdoMet_MTases"/>
    <property type="match status" value="1"/>
</dbReference>
<evidence type="ECO:0000256" key="1">
    <source>
        <dbReference type="ARBA" id="ARBA00023002"/>
    </source>
</evidence>
<dbReference type="InterPro" id="IPR051043">
    <property type="entry name" value="Sulfatase_Mod_Factor_Kinase"/>
</dbReference>
<dbReference type="NCBIfam" id="TIGR04345">
    <property type="entry name" value="ovoA_Cterm"/>
    <property type="match status" value="1"/>
</dbReference>
<dbReference type="Pfam" id="PF12867">
    <property type="entry name" value="DinB_2"/>
    <property type="match status" value="1"/>
</dbReference>
<feature type="compositionally biased region" description="Polar residues" evidence="4">
    <location>
        <begin position="1"/>
        <end position="20"/>
    </location>
</feature>
<keyword evidence="2" id="KW-0408">Iron</keyword>
<proteinExistence type="predicted"/>
<evidence type="ECO:0000313" key="7">
    <source>
        <dbReference type="EMBL" id="QIC68250.1"/>
    </source>
</evidence>
<dbReference type="InterPro" id="IPR005532">
    <property type="entry name" value="SUMF_dom"/>
</dbReference>
<evidence type="ECO:0000259" key="5">
    <source>
        <dbReference type="Pfam" id="PF03781"/>
    </source>
</evidence>